<gene>
    <name evidence="4" type="ORF">ACHAWU_001517</name>
</gene>
<sequence>MSAVVRVGVGVLIRDPLHPGKIFAGLRRNSHGSGTLALPGGHLEMYESWVECAIRETLEETGLHIGNLRFGHVTNDIMKESGKHYVTIFMMGEVITVEDAENDHGDGAGVNVVRNAQLRPMNLEPHKCDGWDSYSWEELRRFASFSSKSATDHPDHTMENDASEGEGEAGRIILFGPLLKLVEEAPSNVVDFITNTPNQHDL</sequence>
<dbReference type="Gene3D" id="3.90.79.10">
    <property type="entry name" value="Nucleoside Triphosphate Pyrophosphohydrolase"/>
    <property type="match status" value="1"/>
</dbReference>
<keyword evidence="1" id="KW-0378">Hydrolase</keyword>
<dbReference type="EMBL" id="JALLBG020000102">
    <property type="protein sequence ID" value="KAL3764687.1"/>
    <property type="molecule type" value="Genomic_DNA"/>
</dbReference>
<dbReference type="InterPro" id="IPR000086">
    <property type="entry name" value="NUDIX_hydrolase_dom"/>
</dbReference>
<proteinExistence type="predicted"/>
<dbReference type="PROSITE" id="PS51462">
    <property type="entry name" value="NUDIX"/>
    <property type="match status" value="1"/>
</dbReference>
<name>A0ABD3MMG6_9STRA</name>
<reference evidence="4 5" key="1">
    <citation type="submission" date="2024-10" db="EMBL/GenBank/DDBJ databases">
        <title>Updated reference genomes for cyclostephanoid diatoms.</title>
        <authorList>
            <person name="Roberts W.R."/>
            <person name="Alverson A.J."/>
        </authorList>
    </citation>
    <scope>NUCLEOTIDE SEQUENCE [LARGE SCALE GENOMIC DNA]</scope>
    <source>
        <strain evidence="4 5">AJA232-27</strain>
    </source>
</reference>
<comment type="caution">
    <text evidence="4">The sequence shown here is derived from an EMBL/GenBank/DDBJ whole genome shotgun (WGS) entry which is preliminary data.</text>
</comment>
<dbReference type="SUPFAM" id="SSF55811">
    <property type="entry name" value="Nudix"/>
    <property type="match status" value="1"/>
</dbReference>
<dbReference type="Proteomes" id="UP001530293">
    <property type="component" value="Unassembled WGS sequence"/>
</dbReference>
<keyword evidence="5" id="KW-1185">Reference proteome</keyword>
<evidence type="ECO:0000256" key="1">
    <source>
        <dbReference type="ARBA" id="ARBA00022801"/>
    </source>
</evidence>
<dbReference type="InterPro" id="IPR020084">
    <property type="entry name" value="NUDIX_hydrolase_CS"/>
</dbReference>
<dbReference type="InterPro" id="IPR015797">
    <property type="entry name" value="NUDIX_hydrolase-like_dom_sf"/>
</dbReference>
<evidence type="ECO:0000259" key="3">
    <source>
        <dbReference type="PROSITE" id="PS51462"/>
    </source>
</evidence>
<evidence type="ECO:0000313" key="4">
    <source>
        <dbReference type="EMBL" id="KAL3764687.1"/>
    </source>
</evidence>
<dbReference type="FunFam" id="3.90.79.10:FF:000060">
    <property type="entry name" value="Nudix hydrolase 1"/>
    <property type="match status" value="1"/>
</dbReference>
<feature type="domain" description="Nudix hydrolase" evidence="3">
    <location>
        <begin position="4"/>
        <end position="155"/>
    </location>
</feature>
<dbReference type="CDD" id="cd04678">
    <property type="entry name" value="NUDIX_MTH2_Nudt15"/>
    <property type="match status" value="1"/>
</dbReference>
<protein>
    <recommendedName>
        <fullName evidence="3">Nudix hydrolase domain-containing protein</fullName>
    </recommendedName>
</protein>
<evidence type="ECO:0000313" key="5">
    <source>
        <dbReference type="Proteomes" id="UP001530293"/>
    </source>
</evidence>
<organism evidence="4 5">
    <name type="scientific">Discostella pseudostelligera</name>
    <dbReference type="NCBI Taxonomy" id="259834"/>
    <lineage>
        <taxon>Eukaryota</taxon>
        <taxon>Sar</taxon>
        <taxon>Stramenopiles</taxon>
        <taxon>Ochrophyta</taxon>
        <taxon>Bacillariophyta</taxon>
        <taxon>Coscinodiscophyceae</taxon>
        <taxon>Thalassiosirophycidae</taxon>
        <taxon>Stephanodiscales</taxon>
        <taxon>Stephanodiscaceae</taxon>
        <taxon>Discostella</taxon>
    </lineage>
</organism>
<feature type="region of interest" description="Disordered" evidence="2">
    <location>
        <begin position="147"/>
        <end position="166"/>
    </location>
</feature>
<accession>A0ABD3MMG6</accession>
<dbReference type="PANTHER" id="PTHR16099">
    <property type="entry name" value="8-OXO-DGTP DIPHOSPHATES NUDT15"/>
    <property type="match status" value="1"/>
</dbReference>
<dbReference type="GO" id="GO:0016787">
    <property type="term" value="F:hydrolase activity"/>
    <property type="evidence" value="ECO:0007669"/>
    <property type="project" value="UniProtKB-KW"/>
</dbReference>
<evidence type="ECO:0000256" key="2">
    <source>
        <dbReference type="SAM" id="MobiDB-lite"/>
    </source>
</evidence>
<feature type="compositionally biased region" description="Basic and acidic residues" evidence="2">
    <location>
        <begin position="150"/>
        <end position="159"/>
    </location>
</feature>
<dbReference type="AlphaFoldDB" id="A0ABD3MMG6"/>
<dbReference type="PROSITE" id="PS00893">
    <property type="entry name" value="NUDIX_BOX"/>
    <property type="match status" value="1"/>
</dbReference>
<dbReference type="Pfam" id="PF00293">
    <property type="entry name" value="NUDIX"/>
    <property type="match status" value="1"/>
</dbReference>
<dbReference type="PANTHER" id="PTHR16099:SF5">
    <property type="entry name" value="NUCLEOTIDE TRIPHOSPHATE DIPHOSPHATASE NUDT15"/>
    <property type="match status" value="1"/>
</dbReference>